<protein>
    <recommendedName>
        <fullName evidence="2">Protein kinase domain-containing protein</fullName>
    </recommendedName>
</protein>
<dbReference type="AlphaFoldDB" id="A0AAV7DXP0"/>
<dbReference type="EMBL" id="JAINDJ010000007">
    <property type="protein sequence ID" value="KAG9441410.1"/>
    <property type="molecule type" value="Genomic_DNA"/>
</dbReference>
<proteinExistence type="predicted"/>
<feature type="region of interest" description="Disordered" evidence="1">
    <location>
        <begin position="47"/>
        <end position="78"/>
    </location>
</feature>
<dbReference type="GO" id="GO:0004672">
    <property type="term" value="F:protein kinase activity"/>
    <property type="evidence" value="ECO:0007669"/>
    <property type="project" value="InterPro"/>
</dbReference>
<feature type="compositionally biased region" description="Basic and acidic residues" evidence="1">
    <location>
        <begin position="65"/>
        <end position="78"/>
    </location>
</feature>
<evidence type="ECO:0000313" key="4">
    <source>
        <dbReference type="Proteomes" id="UP000825729"/>
    </source>
</evidence>
<evidence type="ECO:0000256" key="1">
    <source>
        <dbReference type="SAM" id="MobiDB-lite"/>
    </source>
</evidence>
<dbReference type="PANTHER" id="PTHR45631">
    <property type="entry name" value="OS07G0107800 PROTEIN-RELATED"/>
    <property type="match status" value="1"/>
</dbReference>
<gene>
    <name evidence="3" type="ORF">H6P81_017264</name>
</gene>
<dbReference type="GO" id="GO:0005524">
    <property type="term" value="F:ATP binding"/>
    <property type="evidence" value="ECO:0007669"/>
    <property type="project" value="InterPro"/>
</dbReference>
<accession>A0AAV7DXP0</accession>
<dbReference type="SUPFAM" id="SSF56112">
    <property type="entry name" value="Protein kinase-like (PK-like)"/>
    <property type="match status" value="1"/>
</dbReference>
<feature type="region of interest" description="Disordered" evidence="1">
    <location>
        <begin position="1"/>
        <end position="32"/>
    </location>
</feature>
<dbReference type="InterPro" id="IPR000719">
    <property type="entry name" value="Prot_kinase_dom"/>
</dbReference>
<dbReference type="PANTHER" id="PTHR45631:SF68">
    <property type="entry name" value="REPEAT FAMILY PROTEIN, PUTATIVE, EXPRESSED-RELATED"/>
    <property type="match status" value="1"/>
</dbReference>
<dbReference type="InterPro" id="IPR011009">
    <property type="entry name" value="Kinase-like_dom_sf"/>
</dbReference>
<comment type="caution">
    <text evidence="3">The sequence shown here is derived from an EMBL/GenBank/DDBJ whole genome shotgun (WGS) entry which is preliminary data.</text>
</comment>
<feature type="compositionally biased region" description="Polar residues" evidence="1">
    <location>
        <begin position="13"/>
        <end position="32"/>
    </location>
</feature>
<dbReference type="Gene3D" id="1.10.510.10">
    <property type="entry name" value="Transferase(Phosphotransferase) domain 1"/>
    <property type="match status" value="1"/>
</dbReference>
<dbReference type="PROSITE" id="PS50011">
    <property type="entry name" value="PROTEIN_KINASE_DOM"/>
    <property type="match status" value="1"/>
</dbReference>
<name>A0AAV7DXP0_ARIFI</name>
<dbReference type="Pfam" id="PF07714">
    <property type="entry name" value="PK_Tyr_Ser-Thr"/>
    <property type="match status" value="1"/>
</dbReference>
<evidence type="ECO:0000259" key="2">
    <source>
        <dbReference type="PROSITE" id="PS50011"/>
    </source>
</evidence>
<organism evidence="3 4">
    <name type="scientific">Aristolochia fimbriata</name>
    <name type="common">White veined hardy Dutchman's pipe vine</name>
    <dbReference type="NCBI Taxonomy" id="158543"/>
    <lineage>
        <taxon>Eukaryota</taxon>
        <taxon>Viridiplantae</taxon>
        <taxon>Streptophyta</taxon>
        <taxon>Embryophyta</taxon>
        <taxon>Tracheophyta</taxon>
        <taxon>Spermatophyta</taxon>
        <taxon>Magnoliopsida</taxon>
        <taxon>Magnoliidae</taxon>
        <taxon>Piperales</taxon>
        <taxon>Aristolochiaceae</taxon>
        <taxon>Aristolochia</taxon>
    </lineage>
</organism>
<reference evidence="3 4" key="1">
    <citation type="submission" date="2021-07" db="EMBL/GenBank/DDBJ databases">
        <title>The Aristolochia fimbriata genome: insights into angiosperm evolution, floral development and chemical biosynthesis.</title>
        <authorList>
            <person name="Jiao Y."/>
        </authorList>
    </citation>
    <scope>NUCLEOTIDE SEQUENCE [LARGE SCALE GENOMIC DNA]</scope>
    <source>
        <strain evidence="3">IBCAS-2021</strain>
        <tissue evidence="3">Leaf</tissue>
    </source>
</reference>
<sequence>MRPLSASEIYQGCRTSSSNSIFSESPRSQDLGQYSRTARALYEGFLTSDPSEFSHDNNSTTTSSHTEDDHDDQHSGLIDPRENISQLWLAASDSSSQRDAIISAAETHQSPRYSASSDTERIFTDHFRKPLAGAETLKRVFLGKLGDGTDVAMKVLSPQLWEYSSNHFNQFKSKVEKFAGLEHGNLLRIVEYCLSTNVLIMEHMTGGNLTRFIDNSAVTGDHTLTWVQRIQIALDIAQGLEYLHHFCHPPMIHGNVKMTNILLDQNLNAKLAEPGYSNFTDLDKHRDVYDFGTVLWSLITGLTPSVLKTLYLTDDDMLKRSWGRHSGIIPDTLRAIAHEFSKFPRRPQGCQPRLQLGYPGDTLRGSLDSVSLVIKIAGDCTFSNRIDMPAMSLVVNDLRLCLNLAHLAPPHSSLPSPLVPLPLPLPHHPHPLRCPPPPPSPSPSAYIYGFLYTML</sequence>
<evidence type="ECO:0000313" key="3">
    <source>
        <dbReference type="EMBL" id="KAG9441410.1"/>
    </source>
</evidence>
<dbReference type="InterPro" id="IPR001245">
    <property type="entry name" value="Ser-Thr/Tyr_kinase_cat_dom"/>
</dbReference>
<feature type="domain" description="Protein kinase" evidence="2">
    <location>
        <begin position="126"/>
        <end position="455"/>
    </location>
</feature>
<dbReference type="Proteomes" id="UP000825729">
    <property type="component" value="Unassembled WGS sequence"/>
</dbReference>
<keyword evidence="4" id="KW-1185">Reference proteome</keyword>